<name>A0ABQ9C861_9ROSI</name>
<dbReference type="Gene3D" id="2.130.10.10">
    <property type="entry name" value="YVTN repeat-like/Quinoprotein amine dehydrogenase"/>
    <property type="match status" value="1"/>
</dbReference>
<reference evidence="1" key="2">
    <citation type="journal article" date="2023" name="Int. J. Mol. Sci.">
        <title>De Novo Assembly and Annotation of 11 Diverse Shrub Willow (Salix) Genomes Reveals Novel Gene Organization in Sex-Linked Regions.</title>
        <authorList>
            <person name="Hyden B."/>
            <person name="Feng K."/>
            <person name="Yates T.B."/>
            <person name="Jawdy S."/>
            <person name="Cereghino C."/>
            <person name="Smart L.B."/>
            <person name="Muchero W."/>
        </authorList>
    </citation>
    <scope>NUCLEOTIDE SEQUENCE</scope>
    <source>
        <tissue evidence="1">Shoot tip</tissue>
    </source>
</reference>
<dbReference type="EMBL" id="JAPFFI010000005">
    <property type="protein sequence ID" value="KAJ6394572.1"/>
    <property type="molecule type" value="Genomic_DNA"/>
</dbReference>
<dbReference type="Proteomes" id="UP001141253">
    <property type="component" value="Chromosome 1"/>
</dbReference>
<comment type="caution">
    <text evidence="1">The sequence shown here is derived from an EMBL/GenBank/DDBJ whole genome shotgun (WGS) entry which is preliminary data.</text>
</comment>
<protein>
    <submittedName>
        <fullName evidence="1">Uncharacterized protein</fullName>
    </submittedName>
</protein>
<keyword evidence="2" id="KW-1185">Reference proteome</keyword>
<accession>A0ABQ9C861</accession>
<evidence type="ECO:0000313" key="1">
    <source>
        <dbReference type="EMBL" id="KAJ6394572.1"/>
    </source>
</evidence>
<proteinExistence type="predicted"/>
<gene>
    <name evidence="1" type="ORF">OIU77_023722</name>
</gene>
<dbReference type="InterPro" id="IPR015943">
    <property type="entry name" value="WD40/YVTN_repeat-like_dom_sf"/>
</dbReference>
<organism evidence="1 2">
    <name type="scientific">Salix suchowensis</name>
    <dbReference type="NCBI Taxonomy" id="1278906"/>
    <lineage>
        <taxon>Eukaryota</taxon>
        <taxon>Viridiplantae</taxon>
        <taxon>Streptophyta</taxon>
        <taxon>Embryophyta</taxon>
        <taxon>Tracheophyta</taxon>
        <taxon>Spermatophyta</taxon>
        <taxon>Magnoliopsida</taxon>
        <taxon>eudicotyledons</taxon>
        <taxon>Gunneridae</taxon>
        <taxon>Pentapetalae</taxon>
        <taxon>rosids</taxon>
        <taxon>fabids</taxon>
        <taxon>Malpighiales</taxon>
        <taxon>Salicaceae</taxon>
        <taxon>Saliceae</taxon>
        <taxon>Salix</taxon>
    </lineage>
</organism>
<sequence>MEKSFKVTESPVRSAKFIARKHWIVTGSDDKFIRKIPESLQVHHLIPPRRFGILALLLLLLH</sequence>
<evidence type="ECO:0000313" key="2">
    <source>
        <dbReference type="Proteomes" id="UP001141253"/>
    </source>
</evidence>
<reference evidence="1" key="1">
    <citation type="submission" date="2022-10" db="EMBL/GenBank/DDBJ databases">
        <authorList>
            <person name="Hyden B.L."/>
            <person name="Feng K."/>
            <person name="Yates T."/>
            <person name="Jawdy S."/>
            <person name="Smart L.B."/>
            <person name="Muchero W."/>
        </authorList>
    </citation>
    <scope>NUCLEOTIDE SEQUENCE</scope>
    <source>
        <tissue evidence="1">Shoot tip</tissue>
    </source>
</reference>